<proteinExistence type="inferred from homology"/>
<dbReference type="Gene3D" id="3.40.50.300">
    <property type="entry name" value="P-loop containing nucleotide triphosphate hydrolases"/>
    <property type="match status" value="3"/>
</dbReference>
<dbReference type="Gene3D" id="1.10.8.710">
    <property type="match status" value="1"/>
</dbReference>
<dbReference type="FunFam" id="1.20.140.100:FF:000008">
    <property type="entry name" value="Dynein heavy chain domain 1"/>
    <property type="match status" value="1"/>
</dbReference>
<dbReference type="GO" id="GO:0051959">
    <property type="term" value="F:dynein light intermediate chain binding"/>
    <property type="evidence" value="ECO:0007669"/>
    <property type="project" value="InterPro"/>
</dbReference>
<evidence type="ECO:0000256" key="2">
    <source>
        <dbReference type="ARBA" id="ARBA00008887"/>
    </source>
</evidence>
<dbReference type="FunFam" id="1.10.287.2620:FF:000001">
    <property type="entry name" value="Cytoplasmic dynein heavy chain 1"/>
    <property type="match status" value="1"/>
</dbReference>
<dbReference type="OrthoDB" id="5986589at2759"/>
<evidence type="ECO:0000259" key="15">
    <source>
        <dbReference type="Pfam" id="PF17852"/>
    </source>
</evidence>
<dbReference type="PANTHER" id="PTHR45703">
    <property type="entry name" value="DYNEIN HEAVY CHAIN"/>
    <property type="match status" value="1"/>
</dbReference>
<evidence type="ECO:0000256" key="5">
    <source>
        <dbReference type="ARBA" id="ARBA00022737"/>
    </source>
</evidence>
<dbReference type="Gene3D" id="1.10.287.2620">
    <property type="match status" value="1"/>
</dbReference>
<feature type="compositionally biased region" description="Polar residues" evidence="12">
    <location>
        <begin position="23"/>
        <end position="35"/>
    </location>
</feature>
<dbReference type="InterPro" id="IPR035699">
    <property type="entry name" value="AAA_6"/>
</dbReference>
<keyword evidence="9" id="KW-0175">Coiled coil</keyword>
<dbReference type="InterPro" id="IPR027417">
    <property type="entry name" value="P-loop_NTPase"/>
</dbReference>
<feature type="region of interest" description="Disordered" evidence="12">
    <location>
        <begin position="2439"/>
        <end position="2462"/>
    </location>
</feature>
<dbReference type="Gene3D" id="1.20.58.1120">
    <property type="match status" value="1"/>
</dbReference>
<feature type="region of interest" description="Disordered" evidence="12">
    <location>
        <begin position="1858"/>
        <end position="1884"/>
    </location>
</feature>
<keyword evidence="5" id="KW-0677">Repeat</keyword>
<dbReference type="GO" id="GO:0005524">
    <property type="term" value="F:ATP binding"/>
    <property type="evidence" value="ECO:0007669"/>
    <property type="project" value="UniProtKB-KW"/>
</dbReference>
<dbReference type="InterPro" id="IPR013602">
    <property type="entry name" value="Dynein_heavy_linker"/>
</dbReference>
<evidence type="ECO:0000256" key="7">
    <source>
        <dbReference type="ARBA" id="ARBA00022840"/>
    </source>
</evidence>
<keyword evidence="3" id="KW-0963">Cytoplasm</keyword>
<keyword evidence="6" id="KW-0547">Nucleotide-binding</keyword>
<evidence type="ECO:0000256" key="11">
    <source>
        <dbReference type="ARBA" id="ARBA00023212"/>
    </source>
</evidence>
<feature type="domain" description="Dynein heavy chain linker" evidence="13">
    <location>
        <begin position="982"/>
        <end position="1455"/>
    </location>
</feature>
<gene>
    <name evidence="16" type="primary">DNHD1_1</name>
    <name evidence="16" type="ORF">OS493_028287</name>
</gene>
<dbReference type="Pfam" id="PF08393">
    <property type="entry name" value="DHC_N2"/>
    <property type="match status" value="1"/>
</dbReference>
<feature type="compositionally biased region" description="Basic and acidic residues" evidence="12">
    <location>
        <begin position="37"/>
        <end position="46"/>
    </location>
</feature>
<dbReference type="Pfam" id="PF17852">
    <property type="entry name" value="Dynein_AAA_lid"/>
    <property type="match status" value="1"/>
</dbReference>
<dbReference type="InterPro" id="IPR042228">
    <property type="entry name" value="Dynein_linker_3"/>
</dbReference>
<feature type="domain" description="Dynein heavy chain hydrolytic ATP-binding dynein motor region" evidence="14">
    <location>
        <begin position="2045"/>
        <end position="2144"/>
    </location>
</feature>
<organism evidence="16 17">
    <name type="scientific">Desmophyllum pertusum</name>
    <dbReference type="NCBI Taxonomy" id="174260"/>
    <lineage>
        <taxon>Eukaryota</taxon>
        <taxon>Metazoa</taxon>
        <taxon>Cnidaria</taxon>
        <taxon>Anthozoa</taxon>
        <taxon>Hexacorallia</taxon>
        <taxon>Scleractinia</taxon>
        <taxon>Caryophylliina</taxon>
        <taxon>Caryophylliidae</taxon>
        <taxon>Desmophyllum</taxon>
    </lineage>
</organism>
<feature type="compositionally biased region" description="Acidic residues" evidence="12">
    <location>
        <begin position="541"/>
        <end position="550"/>
    </location>
</feature>
<protein>
    <submittedName>
        <fullName evidence="16">Dynein heavy chain</fullName>
    </submittedName>
</protein>
<sequence>MSNQPGEVVFSQPKLPAIGESRNLVSQPTVTTSADLNDAKDRDRPILSRPKSSGELENDDVEILLQQVSRSFVSALQQNTKQSWYHLCDVLEIVKPYAHFLTGAPQISHYVERAYQKIKESEEENEFSFVQQKLWSVFPAEVSLVQESTRPLNIPFPPESSVDSLFTPRSRHSPLPKGNTYDGDRQSTQHGEVKKVILPKTGREVVECFVKGRFLGEVKFAFLNVAPSARYDPYNLVTVPEDKVNPEHYVISSHCVLHVNPNGPSESQSLAEWYREACLFKAISNIGFFKNFLVTKMFRKWKDIKKFSQFLKVEAEIEKSLISNVPSFGSALLRISSLLQDLEKVTFLPFQVNFSYSLDEFEESIFRTCDTGYRYMEKFFNYCQMIVDKTQESCFEYLEYCEGQVKNHRHNYQESLAVAKKKRTIRQHNLKLARDEVKRLGTFVRLVDHIIVSNLLTLVQGNISKFVDETMPGPRPERDGLFTADIVFGDDHKLTLSPSIKQFVHAVSVAVGSVITASCNLSHAMELGSKAQEFQDKSENGVDEEADDKELNDFAIQSNSNKEKKTGGKPGDIEKFIYGAVKQSEMSLTAGQQPLSCTTTMTQHADEPDTCPSPSTVTRTDDEICEDLEGLNSELASARDMTRQATVELCFRQERDGGLMVEGQRFQDFAIDRSPLTKEKLTEIMHKNKQIKGAIKRQTDLLSEATEEVEQFCDDHSWLAKIHEFVTSWGSGHMYAWRGQPTHKIEQQLNQIKAWKEQVFSMTKSFCTDNGILFVDCHEVQMTILPQLNNIFKQMVQMVVSDVIRLSDEVIKDVDKLSELLKDQKIDIKGFADFMQKLSTVKEHVPSLKEKVEYIKNLYEVIRSCYRQLTPEEEMTEEKVWATWEGFLFGLQEASDFVEVHKPQVSEKLLETISTLERTAEEIGKTATSGQFLDPNENPATILHAMRELKEKFIGIRNKLSELSKCQAIILGSEYDLKHVTDILHAIEKRQELWKYCEVTSYTIREWLQTVFKKMNVKKAMDKLAEWNIAGEKLKHHIPVNDEVLNSWLSQLEEFSQDLPFLLQLSSDALKPRHWRALFIGMGQDYDPSWEFTVANLLSFNLGRYKDLIATVCAGAAAEYALELQLNQLARTWQEKDFKLAKHIPLMRPRLVDDQRKSAKGKRKTKHAGAEQKQKKHVKVKPKTPASVPDMFILIGVGELKCIIEDNLVTLHIMLTSPHVADLKPVVETWITNLQEVENITDVWADCQKKWLYLSNVFAEPELRKSLGDSNQRFIDVDEKYREFVQVILKDPKVLSVLPLKKRGEKGWRDLHGDTLRELLLELIRKEEELIRVVGEYIDKARVAFPRLFFLSDNDLLSLLAWSRNPKDLLPFVRKCFPGIKNLQFALPRDGNVRLVTSLDTALNAHLLQVTAIEGLLEEVVPLLSVIPASPRPQSWLITLEEKMRNTLVQSLAECVNRRLHGRESASKLLEVMTILGPQLLPQDVRDSRQASQTQQGEELFAGHIMLKFPSQCVVTAESVVWNKDMSEALRNGSLRELSNLKKSLDSYVDDLSLAIRKNMEHKGSSAAHGRVELLLCALVGMVINQRDTVMEFVNNGILDVNSFEWNSQLQHHMEMKELITSCYQGEDNISTGPSSKIPIKHLYEMGLCSIHQLGTSFVYGYEYLGPTPRLVMTPLTQRCFLTLTMALRSHQCGIPVGPDGIGKTETIKDLAKALGRHLVMFNCSDQLTTPMLVRYLFGMIRSGSWACFENVDCVGPGILSVLGEHLSNIRTSLKCLEKFVLSQYTARGFSKTDSQKGETIKRRSSLTTLSSLAKEAFPPSYRPDSASGGHRAKRKRLLSVSKGSDLQEADYYDVKSQLSPSLDEQPKLPQTFQEKAGGGHKTQTSIREFDMPLLGNIMMKGQLMAASAMYGCFMTMSGSYSLNADLPENFRAQLRPVSMLFPDCLPVVEVWLVCCGFTEAKPLAMKMNTFFKLINEQVSCQPQYSFGLRSMKMVTTLAGKQLQKDMANKRPSTMGSIREESPDRGGDALSEPKTRSPFLESLERRQTEENAVVHSLFTYFGTKLLAEDKELFSHAVDEVFAHSVLMSVSTEGDSQLVEVVKEHLQANGLQVRQEVISKILQLHTSLQTSRNVILLGCPGSGKSTIYTTLASALNSMNSQTTTQPIVKHRRQTGAERRISATLRPAAKVPVEEIKEVLWPRVDLSVVFPKSLTCEELFGGQHPDNSLWLDGLVSKWLRDSTLTCDTMAELLTSQSSEKQRFARMMGSLSHIKKWLVLDGPMDDTWLENMGTLLDSTRALSLPNGESITQPETVTLLFEVTDLTHVSPALVTRCGLIHCPEPLVGWKPIFRSWLKGAHAKWDITNRGLGIISCLMDHVVDSTLKFLSDHCQSVLTSGYGSTNKPSKTAAGVYEVQTLLRYLSAIFDRHILREDDDSQIQMMNQKQRQSVSSVSSRQSSGISASDTGKVVSSFAFAFVWAFGGHLHERYTVKFDEHARQLLSAGPYPVLVPPGGSVYDYCLDFSKGGLVRWEERPGAQFKTLPSSYTVITELDRYFYLVDLMLSARQPVLLVGPSGIGKSSLVQNLINPRYNSTRICLSPGLTSKLLQEAIEHKMQQIQRKEMTHIAVQKSLQGSVAAKNLPGAKSRTQLMFLDDLNCAGADAFGIQPPLELLRQILSQGTLYNKQRHHLYTVQHLQFMAACVPPGAGTSCGGISSYAISHRLSRLMTVLSFFPLASDSLESIYSSVFQAWLEEFPAYSLTHHEQLTKVVMMS</sequence>
<dbReference type="Proteomes" id="UP001163046">
    <property type="component" value="Unassembled WGS sequence"/>
</dbReference>
<feature type="compositionally biased region" description="Basic and acidic residues" evidence="12">
    <location>
        <begin position="2018"/>
        <end position="2035"/>
    </location>
</feature>
<dbReference type="PANTHER" id="PTHR45703:SF36">
    <property type="entry name" value="DYNEIN HEAVY CHAIN, CYTOPLASMIC"/>
    <property type="match status" value="1"/>
</dbReference>
<dbReference type="Pfam" id="PF12774">
    <property type="entry name" value="AAA_6"/>
    <property type="match status" value="3"/>
</dbReference>
<feature type="region of interest" description="Disordered" evidence="12">
    <location>
        <begin position="19"/>
        <end position="54"/>
    </location>
</feature>
<feature type="region of interest" description="Disordered" evidence="12">
    <location>
        <begin position="532"/>
        <end position="569"/>
    </location>
</feature>
<keyword evidence="11" id="KW-0206">Cytoskeleton</keyword>
<feature type="domain" description="Dynein heavy chain hydrolytic ATP-binding dynein motor region" evidence="14">
    <location>
        <begin position="1660"/>
        <end position="1776"/>
    </location>
</feature>
<evidence type="ECO:0000256" key="3">
    <source>
        <dbReference type="ARBA" id="ARBA00022490"/>
    </source>
</evidence>
<keyword evidence="7" id="KW-0067">ATP-binding</keyword>
<feature type="compositionally biased region" description="Basic residues" evidence="12">
    <location>
        <begin position="1158"/>
        <end position="1167"/>
    </location>
</feature>
<keyword evidence="8" id="KW-0243">Dynein</keyword>
<feature type="compositionally biased region" description="Low complexity" evidence="12">
    <location>
        <begin position="2444"/>
        <end position="2457"/>
    </location>
</feature>
<keyword evidence="4" id="KW-0493">Microtubule</keyword>
<dbReference type="SUPFAM" id="SSF52540">
    <property type="entry name" value="P-loop containing nucleoside triphosphate hydrolases"/>
    <property type="match status" value="3"/>
</dbReference>
<comment type="subcellular location">
    <subcellularLocation>
        <location evidence="1">Cytoplasm</location>
        <location evidence="1">Cytoskeleton</location>
    </subcellularLocation>
</comment>
<feature type="compositionally biased region" description="Polar residues" evidence="12">
    <location>
        <begin position="1858"/>
        <end position="1874"/>
    </location>
</feature>
<evidence type="ECO:0000256" key="1">
    <source>
        <dbReference type="ARBA" id="ARBA00004245"/>
    </source>
</evidence>
<evidence type="ECO:0000259" key="13">
    <source>
        <dbReference type="Pfam" id="PF08393"/>
    </source>
</evidence>
<evidence type="ECO:0000259" key="14">
    <source>
        <dbReference type="Pfam" id="PF12774"/>
    </source>
</evidence>
<dbReference type="Gene3D" id="1.20.140.100">
    <property type="entry name" value="Dynein heavy chain, N-terminal domain 2"/>
    <property type="match status" value="1"/>
</dbReference>
<evidence type="ECO:0000313" key="17">
    <source>
        <dbReference type="Proteomes" id="UP001163046"/>
    </source>
</evidence>
<evidence type="ECO:0000256" key="8">
    <source>
        <dbReference type="ARBA" id="ARBA00023017"/>
    </source>
</evidence>
<keyword evidence="17" id="KW-1185">Reference proteome</keyword>
<dbReference type="InterPro" id="IPR043157">
    <property type="entry name" value="Dynein_AAA1S"/>
</dbReference>
<dbReference type="Pfam" id="PF12775">
    <property type="entry name" value="AAA_7"/>
    <property type="match status" value="1"/>
</dbReference>
<evidence type="ECO:0000313" key="16">
    <source>
        <dbReference type="EMBL" id="KAJ7355067.1"/>
    </source>
</evidence>
<dbReference type="GO" id="GO:0030286">
    <property type="term" value="C:dynein complex"/>
    <property type="evidence" value="ECO:0007669"/>
    <property type="project" value="UniProtKB-KW"/>
</dbReference>
<dbReference type="InterPro" id="IPR026983">
    <property type="entry name" value="DHC"/>
</dbReference>
<dbReference type="InterPro" id="IPR042222">
    <property type="entry name" value="Dynein_2_N"/>
</dbReference>
<feature type="region of interest" description="Disordered" evidence="12">
    <location>
        <begin position="2003"/>
        <end position="2038"/>
    </location>
</feature>
<dbReference type="Gene3D" id="1.10.472.130">
    <property type="match status" value="1"/>
</dbReference>
<evidence type="ECO:0000256" key="10">
    <source>
        <dbReference type="ARBA" id="ARBA00023175"/>
    </source>
</evidence>
<evidence type="ECO:0000256" key="9">
    <source>
        <dbReference type="ARBA" id="ARBA00023054"/>
    </source>
</evidence>
<comment type="caution">
    <text evidence="16">The sequence shown here is derived from an EMBL/GenBank/DDBJ whole genome shotgun (WGS) entry which is preliminary data.</text>
</comment>
<feature type="region of interest" description="Disordered" evidence="12">
    <location>
        <begin position="163"/>
        <end position="190"/>
    </location>
</feature>
<evidence type="ECO:0000256" key="12">
    <source>
        <dbReference type="SAM" id="MobiDB-lite"/>
    </source>
</evidence>
<accession>A0A9W9YKH5</accession>
<comment type="similarity">
    <text evidence="2">Belongs to the dynein heavy chain family.</text>
</comment>
<feature type="domain" description="Dynein heavy chain AAA 5 extension" evidence="15">
    <location>
        <begin position="2466"/>
        <end position="2531"/>
    </location>
</feature>
<feature type="domain" description="Dynein heavy chain hydrolytic ATP-binding dynein motor region" evidence="14">
    <location>
        <begin position="1897"/>
        <end position="2008"/>
    </location>
</feature>
<dbReference type="GO" id="GO:0005874">
    <property type="term" value="C:microtubule"/>
    <property type="evidence" value="ECO:0007669"/>
    <property type="project" value="UniProtKB-KW"/>
</dbReference>
<reference evidence="16" key="1">
    <citation type="submission" date="2023-01" db="EMBL/GenBank/DDBJ databases">
        <title>Genome assembly of the deep-sea coral Lophelia pertusa.</title>
        <authorList>
            <person name="Herrera S."/>
            <person name="Cordes E."/>
        </authorList>
    </citation>
    <scope>NUCLEOTIDE SEQUENCE</scope>
    <source>
        <strain evidence="16">USNM1676648</strain>
        <tissue evidence="16">Polyp</tissue>
    </source>
</reference>
<keyword evidence="10" id="KW-0505">Motor protein</keyword>
<dbReference type="InterPro" id="IPR041466">
    <property type="entry name" value="Dynein_AAA5_ext"/>
</dbReference>
<dbReference type="GO" id="GO:0007018">
    <property type="term" value="P:microtubule-based movement"/>
    <property type="evidence" value="ECO:0007669"/>
    <property type="project" value="InterPro"/>
</dbReference>
<dbReference type="GO" id="GO:0045505">
    <property type="term" value="F:dynein intermediate chain binding"/>
    <property type="evidence" value="ECO:0007669"/>
    <property type="project" value="InterPro"/>
</dbReference>
<evidence type="ECO:0000256" key="6">
    <source>
        <dbReference type="ARBA" id="ARBA00022741"/>
    </source>
</evidence>
<evidence type="ECO:0000256" key="4">
    <source>
        <dbReference type="ARBA" id="ARBA00022701"/>
    </source>
</evidence>
<dbReference type="Gene3D" id="3.20.180.20">
    <property type="entry name" value="Dynein heavy chain, N-terminal domain 2"/>
    <property type="match status" value="1"/>
</dbReference>
<name>A0A9W9YKH5_9CNID</name>
<feature type="region of interest" description="Disordered" evidence="12">
    <location>
        <begin position="1154"/>
        <end position="1181"/>
    </location>
</feature>
<dbReference type="EMBL" id="MU827328">
    <property type="protein sequence ID" value="KAJ7355067.1"/>
    <property type="molecule type" value="Genomic_DNA"/>
</dbReference>